<comment type="subcellular location">
    <subcellularLocation>
        <location evidence="1">Membrane</location>
    </subcellularLocation>
</comment>
<feature type="transmembrane region" description="Helical" evidence="5">
    <location>
        <begin position="176"/>
        <end position="196"/>
    </location>
</feature>
<evidence type="ECO:0000313" key="7">
    <source>
        <dbReference type="Proteomes" id="UP000192578"/>
    </source>
</evidence>
<comment type="caution">
    <text evidence="6">The sequence shown here is derived from an EMBL/GenBank/DDBJ whole genome shotgun (WGS) entry which is preliminary data.</text>
</comment>
<dbReference type="CDD" id="cd00637">
    <property type="entry name" value="7tm_classA_rhodopsin-like"/>
    <property type="match status" value="1"/>
</dbReference>
<dbReference type="AlphaFoldDB" id="A0A9X6RJD3"/>
<evidence type="ECO:0000313" key="6">
    <source>
        <dbReference type="EMBL" id="OWA49953.1"/>
    </source>
</evidence>
<evidence type="ECO:0000256" key="4">
    <source>
        <dbReference type="ARBA" id="ARBA00023136"/>
    </source>
</evidence>
<dbReference type="EMBL" id="MTYJ01000178">
    <property type="protein sequence ID" value="OWA49953.1"/>
    <property type="molecule type" value="Genomic_DNA"/>
</dbReference>
<sequence length="327" mass="37735">MNTPPRPTSCRFIEIIGPILVNLCALSVIGNTVILCTVFFIRKKHLTPTLMFSRSGRRWRPCRWDWDFSSNNILLLNFDINIAYRDCIVLVVESFRLATMVCSALHFLMLADVEFAHRFPFRAAVSALFFIPVTLMSVVYVHVFIVLYFHRKELLSLDVTGSNNDEKRRMQSKPKALVTTLIILLTYLIGWLQAFLVDPIIYTARIQEVRMVINYPLPSFKSALHFEILRRSDDRITRRTRLIQRPLSSRHSGRHIDFVEGVRPVRCDGFAFPLTTCPSAVFLLPPKHTVILRVDIVVLHGHGVVQRLTVVLRVCGKRRHRYSPPRG</sequence>
<dbReference type="GO" id="GO:0016020">
    <property type="term" value="C:membrane"/>
    <property type="evidence" value="ECO:0007669"/>
    <property type="project" value="UniProtKB-SubCell"/>
</dbReference>
<dbReference type="InterPro" id="IPR000276">
    <property type="entry name" value="GPCR_Rhodpsn"/>
</dbReference>
<dbReference type="PRINTS" id="PR00237">
    <property type="entry name" value="GPCRRHODOPSN"/>
</dbReference>
<organism evidence="6 7">
    <name type="scientific">Hypsibius exemplaris</name>
    <name type="common">Freshwater tardigrade</name>
    <dbReference type="NCBI Taxonomy" id="2072580"/>
    <lineage>
        <taxon>Eukaryota</taxon>
        <taxon>Metazoa</taxon>
        <taxon>Ecdysozoa</taxon>
        <taxon>Tardigrada</taxon>
        <taxon>Eutardigrada</taxon>
        <taxon>Parachela</taxon>
        <taxon>Hypsibioidea</taxon>
        <taxon>Hypsibiidae</taxon>
        <taxon>Hypsibius</taxon>
    </lineage>
</organism>
<dbReference type="Proteomes" id="UP000192578">
    <property type="component" value="Unassembled WGS sequence"/>
</dbReference>
<evidence type="ECO:0000256" key="1">
    <source>
        <dbReference type="ARBA" id="ARBA00004370"/>
    </source>
</evidence>
<gene>
    <name evidence="6" type="ORF">BV898_14486</name>
</gene>
<dbReference type="GO" id="GO:0004930">
    <property type="term" value="F:G protein-coupled receptor activity"/>
    <property type="evidence" value="ECO:0007669"/>
    <property type="project" value="InterPro"/>
</dbReference>
<dbReference type="OrthoDB" id="9894375at2759"/>
<accession>A0A9X6RJD3</accession>
<evidence type="ECO:0008006" key="8">
    <source>
        <dbReference type="Google" id="ProtNLM"/>
    </source>
</evidence>
<keyword evidence="2 5" id="KW-0812">Transmembrane</keyword>
<reference evidence="7" key="1">
    <citation type="submission" date="2017-01" db="EMBL/GenBank/DDBJ databases">
        <title>Comparative genomics of anhydrobiosis in the tardigrade Hypsibius dujardini.</title>
        <authorList>
            <person name="Yoshida Y."/>
            <person name="Koutsovoulos G."/>
            <person name="Laetsch D."/>
            <person name="Stevens L."/>
            <person name="Kumar S."/>
            <person name="Horikawa D."/>
            <person name="Ishino K."/>
            <person name="Komine S."/>
            <person name="Tomita M."/>
            <person name="Blaxter M."/>
            <person name="Arakawa K."/>
        </authorList>
    </citation>
    <scope>NUCLEOTIDE SEQUENCE [LARGE SCALE GENOMIC DNA]</scope>
    <source>
        <strain evidence="7">Z151</strain>
    </source>
</reference>
<evidence type="ECO:0000256" key="3">
    <source>
        <dbReference type="ARBA" id="ARBA00022989"/>
    </source>
</evidence>
<feature type="transmembrane region" description="Helical" evidence="5">
    <location>
        <begin position="87"/>
        <end position="111"/>
    </location>
</feature>
<feature type="transmembrane region" description="Helical" evidence="5">
    <location>
        <begin position="15"/>
        <end position="41"/>
    </location>
</feature>
<keyword evidence="7" id="KW-1185">Reference proteome</keyword>
<protein>
    <recommendedName>
        <fullName evidence="8">G-protein coupled receptors family 1 profile domain-containing protein</fullName>
    </recommendedName>
</protein>
<evidence type="ECO:0000256" key="5">
    <source>
        <dbReference type="SAM" id="Phobius"/>
    </source>
</evidence>
<feature type="transmembrane region" description="Helical" evidence="5">
    <location>
        <begin position="123"/>
        <end position="149"/>
    </location>
</feature>
<proteinExistence type="predicted"/>
<name>A0A9X6RJD3_HYPEX</name>
<evidence type="ECO:0000256" key="2">
    <source>
        <dbReference type="ARBA" id="ARBA00022692"/>
    </source>
</evidence>
<dbReference type="Gene3D" id="1.20.1070.10">
    <property type="entry name" value="Rhodopsin 7-helix transmembrane proteins"/>
    <property type="match status" value="1"/>
</dbReference>
<dbReference type="SUPFAM" id="SSF81321">
    <property type="entry name" value="Family A G protein-coupled receptor-like"/>
    <property type="match status" value="1"/>
</dbReference>
<keyword evidence="4 5" id="KW-0472">Membrane</keyword>
<keyword evidence="3 5" id="KW-1133">Transmembrane helix</keyword>